<dbReference type="Gene3D" id="2.40.30.200">
    <property type="match status" value="1"/>
</dbReference>
<organism evidence="1 2">
    <name type="scientific">Rothia mucilaginosa</name>
    <dbReference type="NCBI Taxonomy" id="43675"/>
    <lineage>
        <taxon>Bacteria</taxon>
        <taxon>Bacillati</taxon>
        <taxon>Actinomycetota</taxon>
        <taxon>Actinomycetes</taxon>
        <taxon>Micrococcales</taxon>
        <taxon>Micrococcaceae</taxon>
        <taxon>Rothia</taxon>
    </lineage>
</organism>
<sequence length="306" mass="34286">MLRGFSVRNPSGDTYRFDLEYPERMGVLVKDITGLGPPKANITLQTVYNVDGGRFSVARLEARQLTFELQMIGLSVPSSRRLVYEAFTIKQPVTVWFHTDVRDYEARGYVESVTPNIFSNEESVQVVVLCPQPYLTLPGDWENGIQFERRTGGFTFPFSNPVGRADLQFEDILRASSRSIFYPGEAVAGFMLELQMRGNPGLVSVYNHTRNTVLQIDMDSYDKVLGRGSLGSGYILRIDSRPETFGATVKKPNGVVDQVTGFVTTASIWPRLQPGDNQLEVYTSLSRTDDVFSAVTVYFSSYFMGV</sequence>
<dbReference type="AlphaFoldDB" id="A0A930L4P1"/>
<comment type="caution">
    <text evidence="1">The sequence shown here is derived from an EMBL/GenBank/DDBJ whole genome shotgun (WGS) entry which is preliminary data.</text>
</comment>
<dbReference type="EMBL" id="JABZXL010000026">
    <property type="protein sequence ID" value="MBF1659794.1"/>
    <property type="molecule type" value="Genomic_DNA"/>
</dbReference>
<name>A0A930L4P1_9MICC</name>
<accession>A0A930L4P1</accession>
<evidence type="ECO:0000313" key="1">
    <source>
        <dbReference type="EMBL" id="MBF1659794.1"/>
    </source>
</evidence>
<dbReference type="Proteomes" id="UP000713964">
    <property type="component" value="Unassembled WGS sequence"/>
</dbReference>
<evidence type="ECO:0000313" key="2">
    <source>
        <dbReference type="Proteomes" id="UP000713964"/>
    </source>
</evidence>
<reference evidence="1" key="1">
    <citation type="submission" date="2020-04" db="EMBL/GenBank/DDBJ databases">
        <title>Deep metagenomics examines the oral microbiome during advanced dental caries in children, revealing novel taxa and co-occurrences with host molecules.</title>
        <authorList>
            <person name="Baker J.L."/>
            <person name="Morton J.T."/>
            <person name="Dinis M."/>
            <person name="Alvarez R."/>
            <person name="Tran N.C."/>
            <person name="Knight R."/>
            <person name="Edlund A."/>
        </authorList>
    </citation>
    <scope>NUCLEOTIDE SEQUENCE</scope>
    <source>
        <strain evidence="1">JCVI_29_bin.11</strain>
    </source>
</reference>
<proteinExistence type="predicted"/>
<gene>
    <name evidence="1" type="ORF">HXO58_08170</name>
</gene>
<protein>
    <submittedName>
        <fullName evidence="1">Phage tail family protein</fullName>
    </submittedName>
</protein>